<comment type="catalytic activity">
    <reaction evidence="3">
        <text>xanthosine + phosphate = alpha-D-ribose 1-phosphate + xanthine</text>
        <dbReference type="Rhea" id="RHEA:27638"/>
        <dbReference type="ChEBI" id="CHEBI:17712"/>
        <dbReference type="ChEBI" id="CHEBI:18107"/>
        <dbReference type="ChEBI" id="CHEBI:43474"/>
        <dbReference type="ChEBI" id="CHEBI:57720"/>
        <dbReference type="EC" id="2.4.2.1"/>
    </reaction>
</comment>
<comment type="catalytic activity">
    <reaction evidence="3">
        <text>inosine + phosphate = alpha-D-ribose 1-phosphate + hypoxanthine</text>
        <dbReference type="Rhea" id="RHEA:27646"/>
        <dbReference type="ChEBI" id="CHEBI:17368"/>
        <dbReference type="ChEBI" id="CHEBI:17596"/>
        <dbReference type="ChEBI" id="CHEBI:43474"/>
        <dbReference type="ChEBI" id="CHEBI:57720"/>
        <dbReference type="EC" id="2.4.2.1"/>
    </reaction>
</comment>
<dbReference type="AlphaFoldDB" id="A0A7K1YA76"/>
<dbReference type="EC" id="2.4.2.1" evidence="3"/>
<evidence type="ECO:0000256" key="1">
    <source>
        <dbReference type="ARBA" id="ARBA00022676"/>
    </source>
</evidence>
<comment type="function">
    <text evidence="3">Catalyzes the phosphorolysis of diverse nucleosides, yielding D-ribose 1-phosphate and the respective free bases. Can use uridine, adenosine, guanosine, cytidine, thymidine, inosine and xanthosine as substrates. Also catalyzes the reverse reactions.</text>
</comment>
<comment type="catalytic activity">
    <reaction evidence="3">
        <text>cytidine + phosphate = cytosine + alpha-D-ribose 1-phosphate</text>
        <dbReference type="Rhea" id="RHEA:52540"/>
        <dbReference type="ChEBI" id="CHEBI:16040"/>
        <dbReference type="ChEBI" id="CHEBI:17562"/>
        <dbReference type="ChEBI" id="CHEBI:43474"/>
        <dbReference type="ChEBI" id="CHEBI:57720"/>
        <dbReference type="EC" id="2.4.2.2"/>
    </reaction>
</comment>
<evidence type="ECO:0000313" key="4">
    <source>
        <dbReference type="EMBL" id="MXV50968.1"/>
    </source>
</evidence>
<accession>A0A7K1YA76</accession>
<dbReference type="InterPro" id="IPR009664">
    <property type="entry name" value="Ppnp"/>
</dbReference>
<name>A0A7K1YA76_9SPHI</name>
<gene>
    <name evidence="3" type="primary">ppnP</name>
    <name evidence="4" type="ORF">GS399_08290</name>
</gene>
<comment type="caution">
    <text evidence="4">The sequence shown here is derived from an EMBL/GenBank/DDBJ whole genome shotgun (WGS) entry which is preliminary data.</text>
</comment>
<dbReference type="Proteomes" id="UP000466586">
    <property type="component" value="Unassembled WGS sequence"/>
</dbReference>
<comment type="catalytic activity">
    <reaction evidence="3">
        <text>adenosine + phosphate = alpha-D-ribose 1-phosphate + adenine</text>
        <dbReference type="Rhea" id="RHEA:27642"/>
        <dbReference type="ChEBI" id="CHEBI:16335"/>
        <dbReference type="ChEBI" id="CHEBI:16708"/>
        <dbReference type="ChEBI" id="CHEBI:43474"/>
        <dbReference type="ChEBI" id="CHEBI:57720"/>
        <dbReference type="EC" id="2.4.2.1"/>
    </reaction>
</comment>
<protein>
    <recommendedName>
        <fullName evidence="3">Pyrimidine/purine nucleoside phosphorylase</fullName>
        <ecNumber evidence="3">2.4.2.1</ecNumber>
        <ecNumber evidence="3">2.4.2.2</ecNumber>
    </recommendedName>
    <alternativeName>
        <fullName evidence="3">Adenosine phosphorylase</fullName>
    </alternativeName>
    <alternativeName>
        <fullName evidence="3">Cytidine phosphorylase</fullName>
    </alternativeName>
    <alternativeName>
        <fullName evidence="3">Guanosine phosphorylase</fullName>
    </alternativeName>
    <alternativeName>
        <fullName evidence="3">Inosine phosphorylase</fullName>
    </alternativeName>
    <alternativeName>
        <fullName evidence="3">Thymidine phosphorylase</fullName>
    </alternativeName>
    <alternativeName>
        <fullName evidence="3">Uridine phosphorylase</fullName>
    </alternativeName>
    <alternativeName>
        <fullName evidence="3">Xanthosine phosphorylase</fullName>
    </alternativeName>
</protein>
<dbReference type="FunFam" id="2.60.120.10:FF:000016">
    <property type="entry name" value="Pyrimidine/purine nucleoside phosphorylase"/>
    <property type="match status" value="1"/>
</dbReference>
<dbReference type="HAMAP" id="MF_01537">
    <property type="entry name" value="Nucleos_phosphorylase_PpnP"/>
    <property type="match status" value="1"/>
</dbReference>
<dbReference type="Pfam" id="PF06865">
    <property type="entry name" value="Ppnp"/>
    <property type="match status" value="1"/>
</dbReference>
<evidence type="ECO:0000256" key="3">
    <source>
        <dbReference type="HAMAP-Rule" id="MF_01537"/>
    </source>
</evidence>
<comment type="catalytic activity">
    <reaction evidence="3">
        <text>uridine + phosphate = alpha-D-ribose 1-phosphate + uracil</text>
        <dbReference type="Rhea" id="RHEA:24388"/>
        <dbReference type="ChEBI" id="CHEBI:16704"/>
        <dbReference type="ChEBI" id="CHEBI:17568"/>
        <dbReference type="ChEBI" id="CHEBI:43474"/>
        <dbReference type="ChEBI" id="CHEBI:57720"/>
        <dbReference type="EC" id="2.4.2.2"/>
    </reaction>
</comment>
<evidence type="ECO:0000313" key="5">
    <source>
        <dbReference type="Proteomes" id="UP000466586"/>
    </source>
</evidence>
<dbReference type="GO" id="GO:0004731">
    <property type="term" value="F:purine-nucleoside phosphorylase activity"/>
    <property type="evidence" value="ECO:0007669"/>
    <property type="project" value="UniProtKB-UniRule"/>
</dbReference>
<sequence length="93" mass="10439">MIKINEYFDGAVKSLGFDSNEGKSSVGVIAPGEFEFNTTAAETMIVVQGELHAQLDKETVWESFKDGEKFEVAENSRFKVRAEKPVAYLCKYH</sequence>
<dbReference type="RefSeq" id="WP_160844147.1">
    <property type="nucleotide sequence ID" value="NZ_WVHT01000003.1"/>
</dbReference>
<comment type="catalytic activity">
    <reaction evidence="3">
        <text>a purine D-ribonucleoside + phosphate = a purine nucleobase + alpha-D-ribose 1-phosphate</text>
        <dbReference type="Rhea" id="RHEA:19805"/>
        <dbReference type="ChEBI" id="CHEBI:26386"/>
        <dbReference type="ChEBI" id="CHEBI:43474"/>
        <dbReference type="ChEBI" id="CHEBI:57720"/>
        <dbReference type="ChEBI" id="CHEBI:142355"/>
        <dbReference type="EC" id="2.4.2.1"/>
    </reaction>
</comment>
<comment type="catalytic activity">
    <reaction evidence="3">
        <text>thymidine + phosphate = 2-deoxy-alpha-D-ribose 1-phosphate + thymine</text>
        <dbReference type="Rhea" id="RHEA:16037"/>
        <dbReference type="ChEBI" id="CHEBI:17748"/>
        <dbReference type="ChEBI" id="CHEBI:17821"/>
        <dbReference type="ChEBI" id="CHEBI:43474"/>
        <dbReference type="ChEBI" id="CHEBI:57259"/>
        <dbReference type="EC" id="2.4.2.2"/>
    </reaction>
</comment>
<dbReference type="GO" id="GO:0005829">
    <property type="term" value="C:cytosol"/>
    <property type="evidence" value="ECO:0007669"/>
    <property type="project" value="TreeGrafter"/>
</dbReference>
<keyword evidence="5" id="KW-1185">Reference proteome</keyword>
<comment type="similarity">
    <text evidence="3">Belongs to the nucleoside phosphorylase PpnP family.</text>
</comment>
<dbReference type="Gene3D" id="2.60.120.10">
    <property type="entry name" value="Jelly Rolls"/>
    <property type="match status" value="1"/>
</dbReference>
<dbReference type="SUPFAM" id="SSF51182">
    <property type="entry name" value="RmlC-like cupins"/>
    <property type="match status" value="1"/>
</dbReference>
<keyword evidence="1 3" id="KW-0328">Glycosyltransferase</keyword>
<dbReference type="GO" id="GO:0016154">
    <property type="term" value="F:pyrimidine-nucleoside phosphorylase activity"/>
    <property type="evidence" value="ECO:0007669"/>
    <property type="project" value="UniProtKB-UniRule"/>
</dbReference>
<dbReference type="EMBL" id="WVHT01000003">
    <property type="protein sequence ID" value="MXV50968.1"/>
    <property type="molecule type" value="Genomic_DNA"/>
</dbReference>
<evidence type="ECO:0000256" key="2">
    <source>
        <dbReference type="ARBA" id="ARBA00022679"/>
    </source>
</evidence>
<dbReference type="PANTHER" id="PTHR36540:SF1">
    <property type="entry name" value="PYRIMIDINE_PURINE NUCLEOSIDE PHOSPHORYLASE"/>
    <property type="match status" value="1"/>
</dbReference>
<comment type="catalytic activity">
    <reaction evidence="3">
        <text>guanosine + phosphate = alpha-D-ribose 1-phosphate + guanine</text>
        <dbReference type="Rhea" id="RHEA:13233"/>
        <dbReference type="ChEBI" id="CHEBI:16235"/>
        <dbReference type="ChEBI" id="CHEBI:16750"/>
        <dbReference type="ChEBI" id="CHEBI:43474"/>
        <dbReference type="ChEBI" id="CHEBI:57720"/>
        <dbReference type="EC" id="2.4.2.1"/>
    </reaction>
</comment>
<dbReference type="InterPro" id="IPR014710">
    <property type="entry name" value="RmlC-like_jellyroll"/>
</dbReference>
<proteinExistence type="inferred from homology"/>
<dbReference type="PANTHER" id="PTHR36540">
    <property type="entry name" value="PYRIMIDINE/PURINE NUCLEOSIDE PHOSPHORYLASE"/>
    <property type="match status" value="1"/>
</dbReference>
<dbReference type="EC" id="2.4.2.2" evidence="3"/>
<reference evidence="4 5" key="1">
    <citation type="submission" date="2019-11" db="EMBL/GenBank/DDBJ databases">
        <title>Pedobacter sp. HMF7647 Genome sequencing and assembly.</title>
        <authorList>
            <person name="Kang H."/>
            <person name="Kim H."/>
            <person name="Joh K."/>
        </authorList>
    </citation>
    <scope>NUCLEOTIDE SEQUENCE [LARGE SCALE GENOMIC DNA]</scope>
    <source>
        <strain evidence="4 5">HMF7647</strain>
    </source>
</reference>
<keyword evidence="2 3" id="KW-0808">Transferase</keyword>
<organism evidence="4 5">
    <name type="scientific">Hufsiella arboris</name>
    <dbReference type="NCBI Taxonomy" id="2695275"/>
    <lineage>
        <taxon>Bacteria</taxon>
        <taxon>Pseudomonadati</taxon>
        <taxon>Bacteroidota</taxon>
        <taxon>Sphingobacteriia</taxon>
        <taxon>Sphingobacteriales</taxon>
        <taxon>Sphingobacteriaceae</taxon>
        <taxon>Hufsiella</taxon>
    </lineage>
</organism>
<dbReference type="InterPro" id="IPR011051">
    <property type="entry name" value="RmlC_Cupin_sf"/>
</dbReference>